<gene>
    <name evidence="2" type="ORF">DVH24_028290</name>
</gene>
<organism evidence="2 3">
    <name type="scientific">Malus domestica</name>
    <name type="common">Apple</name>
    <name type="synonym">Pyrus malus</name>
    <dbReference type="NCBI Taxonomy" id="3750"/>
    <lineage>
        <taxon>Eukaryota</taxon>
        <taxon>Viridiplantae</taxon>
        <taxon>Streptophyta</taxon>
        <taxon>Embryophyta</taxon>
        <taxon>Tracheophyta</taxon>
        <taxon>Spermatophyta</taxon>
        <taxon>Magnoliopsida</taxon>
        <taxon>eudicotyledons</taxon>
        <taxon>Gunneridae</taxon>
        <taxon>Pentapetalae</taxon>
        <taxon>rosids</taxon>
        <taxon>fabids</taxon>
        <taxon>Rosales</taxon>
        <taxon>Rosaceae</taxon>
        <taxon>Amygdaloideae</taxon>
        <taxon>Maleae</taxon>
        <taxon>Malus</taxon>
    </lineage>
</organism>
<name>A0A498HGG0_MALDO</name>
<reference evidence="2 3" key="1">
    <citation type="submission" date="2018-10" db="EMBL/GenBank/DDBJ databases">
        <title>A high-quality apple genome assembly.</title>
        <authorList>
            <person name="Hu J."/>
        </authorList>
    </citation>
    <scope>NUCLEOTIDE SEQUENCE [LARGE SCALE GENOMIC DNA]</scope>
    <source>
        <strain evidence="3">cv. HFTH1</strain>
        <tissue evidence="2">Young leaf</tissue>
    </source>
</reference>
<sequence length="84" mass="9685">MKARLYSIRTQQMELDRRILEQKSTVLEQKQSEIKVPRVNTDNGNPQVMDLLESLKRKEAEVEDLKHQPEDPVKDRQVSAGGPS</sequence>
<dbReference type="PANTHER" id="PTHR36143:SF4">
    <property type="entry name" value="OS08G0177500 PROTEIN"/>
    <property type="match status" value="1"/>
</dbReference>
<dbReference type="STRING" id="3750.A0A498HGG0"/>
<dbReference type="Proteomes" id="UP000290289">
    <property type="component" value="Chromosome 17"/>
</dbReference>
<evidence type="ECO:0000256" key="1">
    <source>
        <dbReference type="SAM" id="MobiDB-lite"/>
    </source>
</evidence>
<keyword evidence="3" id="KW-1185">Reference proteome</keyword>
<proteinExistence type="predicted"/>
<dbReference type="PANTHER" id="PTHR36143">
    <property type="entry name" value="OS08G0177500 PROTEIN"/>
    <property type="match status" value="1"/>
</dbReference>
<feature type="compositionally biased region" description="Basic and acidic residues" evidence="1">
    <location>
        <begin position="59"/>
        <end position="77"/>
    </location>
</feature>
<dbReference type="EMBL" id="RDQH01000343">
    <property type="protein sequence ID" value="RXH68143.1"/>
    <property type="molecule type" value="Genomic_DNA"/>
</dbReference>
<accession>A0A498HGG0</accession>
<feature type="region of interest" description="Disordered" evidence="1">
    <location>
        <begin position="59"/>
        <end position="84"/>
    </location>
</feature>
<evidence type="ECO:0000313" key="2">
    <source>
        <dbReference type="EMBL" id="RXH68143.1"/>
    </source>
</evidence>
<evidence type="ECO:0000313" key="3">
    <source>
        <dbReference type="Proteomes" id="UP000290289"/>
    </source>
</evidence>
<dbReference type="AlphaFoldDB" id="A0A498HGG0"/>
<comment type="caution">
    <text evidence="2">The sequence shown here is derived from an EMBL/GenBank/DDBJ whole genome shotgun (WGS) entry which is preliminary data.</text>
</comment>
<protein>
    <submittedName>
        <fullName evidence="2">Uncharacterized protein</fullName>
    </submittedName>
</protein>